<evidence type="ECO:0000259" key="2">
    <source>
        <dbReference type="PROSITE" id="PS51508"/>
    </source>
</evidence>
<dbReference type="PANTHER" id="PTHR21595:SF0">
    <property type="entry name" value="PATRONIN"/>
    <property type="match status" value="1"/>
</dbReference>
<dbReference type="InterPro" id="IPR032940">
    <property type="entry name" value="CAMSAP"/>
</dbReference>
<keyword evidence="3" id="KW-1185">Reference proteome</keyword>
<dbReference type="InterPro" id="IPR014797">
    <property type="entry name" value="CKK_CAMSAP"/>
</dbReference>
<dbReference type="InterPro" id="IPR011033">
    <property type="entry name" value="PRC_barrel-like_sf"/>
</dbReference>
<dbReference type="Gene3D" id="3.10.20.360">
    <property type="entry name" value="CKK domain"/>
    <property type="match status" value="1"/>
</dbReference>
<accession>A0A914UHL3</accession>
<protein>
    <submittedName>
        <fullName evidence="4">CKK domain-containing protein</fullName>
    </submittedName>
</protein>
<organism evidence="3 4">
    <name type="scientific">Plectus sambesii</name>
    <dbReference type="NCBI Taxonomy" id="2011161"/>
    <lineage>
        <taxon>Eukaryota</taxon>
        <taxon>Metazoa</taxon>
        <taxon>Ecdysozoa</taxon>
        <taxon>Nematoda</taxon>
        <taxon>Chromadorea</taxon>
        <taxon>Plectida</taxon>
        <taxon>Plectina</taxon>
        <taxon>Plectoidea</taxon>
        <taxon>Plectidae</taxon>
        <taxon>Plectus</taxon>
    </lineage>
</organism>
<dbReference type="Pfam" id="PF08683">
    <property type="entry name" value="CAMSAP_CKK"/>
    <property type="match status" value="1"/>
</dbReference>
<dbReference type="GO" id="GO:0051011">
    <property type="term" value="F:microtubule minus-end binding"/>
    <property type="evidence" value="ECO:0007669"/>
    <property type="project" value="TreeGrafter"/>
</dbReference>
<dbReference type="GO" id="GO:0005516">
    <property type="term" value="F:calmodulin binding"/>
    <property type="evidence" value="ECO:0007669"/>
    <property type="project" value="InterPro"/>
</dbReference>
<evidence type="ECO:0000313" key="4">
    <source>
        <dbReference type="WBParaSite" id="PSAMB.scaffold1010size37260.g10470.t1"/>
    </source>
</evidence>
<proteinExistence type="inferred from homology"/>
<dbReference type="AlphaFoldDB" id="A0A914UHL3"/>
<comment type="domain">
    <text evidence="1">The CKK domain binds microtubules.</text>
</comment>
<reference evidence="4" key="1">
    <citation type="submission" date="2022-11" db="UniProtKB">
        <authorList>
            <consortium name="WormBaseParasite"/>
        </authorList>
    </citation>
    <scope>IDENTIFICATION</scope>
</reference>
<dbReference type="InterPro" id="IPR038209">
    <property type="entry name" value="CKK_dom_sf"/>
</dbReference>
<dbReference type="PANTHER" id="PTHR21595">
    <property type="entry name" value="PATRONIN"/>
    <property type="match status" value="1"/>
</dbReference>
<dbReference type="SUPFAM" id="SSF50346">
    <property type="entry name" value="PRC-barrel domain"/>
    <property type="match status" value="1"/>
</dbReference>
<feature type="domain" description="CKK" evidence="2">
    <location>
        <begin position="1"/>
        <end position="130"/>
    </location>
</feature>
<evidence type="ECO:0000313" key="3">
    <source>
        <dbReference type="Proteomes" id="UP000887566"/>
    </source>
</evidence>
<comment type="similarity">
    <text evidence="1">Belongs to the CAMSAP1 family.</text>
</comment>
<dbReference type="GO" id="GO:0031122">
    <property type="term" value="P:cytoplasmic microtubule organization"/>
    <property type="evidence" value="ECO:0007669"/>
    <property type="project" value="TreeGrafter"/>
</dbReference>
<dbReference type="GO" id="GO:0036449">
    <property type="term" value="C:microtubule minus-end"/>
    <property type="evidence" value="ECO:0007669"/>
    <property type="project" value="TreeGrafter"/>
</dbReference>
<sequence length="130" mass="14899">KPSPKSNRNIIINALQYSVFAGAVHNDQKQNVLAELAKSDSKHFLILFRDQKCQYRGLYTWDQMSDTAHRVHGIGPRACNEDMMNLMFKYDSGGKAFTEIPTRHLSATIDGFSIKDQYWQKAKIPHSGRR</sequence>
<dbReference type="GO" id="GO:0007026">
    <property type="term" value="P:negative regulation of microtubule depolymerization"/>
    <property type="evidence" value="ECO:0007669"/>
    <property type="project" value="TreeGrafter"/>
</dbReference>
<dbReference type="PROSITE" id="PS51508">
    <property type="entry name" value="CKK"/>
    <property type="match status" value="1"/>
</dbReference>
<dbReference type="WBParaSite" id="PSAMB.scaffold1010size37260.g10470.t1">
    <property type="protein sequence ID" value="PSAMB.scaffold1010size37260.g10470.t1"/>
    <property type="gene ID" value="PSAMB.scaffold1010size37260.g10470"/>
</dbReference>
<dbReference type="SMART" id="SM01051">
    <property type="entry name" value="CAMSAP_CKK"/>
    <property type="match status" value="1"/>
</dbReference>
<evidence type="ECO:0000256" key="1">
    <source>
        <dbReference type="PROSITE-ProRule" id="PRU00841"/>
    </source>
</evidence>
<dbReference type="Proteomes" id="UP000887566">
    <property type="component" value="Unplaced"/>
</dbReference>
<keyword evidence="1" id="KW-0493">Microtubule</keyword>
<name>A0A914UHL3_9BILA</name>